<keyword evidence="4" id="KW-1185">Reference proteome</keyword>
<dbReference type="Proteomes" id="UP001500665">
    <property type="component" value="Unassembled WGS sequence"/>
</dbReference>
<keyword evidence="2" id="KW-0812">Transmembrane</keyword>
<evidence type="ECO:0000256" key="1">
    <source>
        <dbReference type="SAM" id="MobiDB-lite"/>
    </source>
</evidence>
<dbReference type="RefSeq" id="WP_344242055.1">
    <property type="nucleotide sequence ID" value="NZ_BAAAHH010000014.1"/>
</dbReference>
<feature type="compositionally biased region" description="Low complexity" evidence="1">
    <location>
        <begin position="332"/>
        <end position="344"/>
    </location>
</feature>
<evidence type="ECO:0000256" key="2">
    <source>
        <dbReference type="SAM" id="Phobius"/>
    </source>
</evidence>
<comment type="caution">
    <text evidence="3">The sequence shown here is derived from an EMBL/GenBank/DDBJ whole genome shotgun (WGS) entry which is preliminary data.</text>
</comment>
<dbReference type="InterPro" id="IPR026467">
    <property type="entry name" value="Ser/Gly_Cys_C_dom"/>
</dbReference>
<gene>
    <name evidence="3" type="ORF">GCM10009550_36670</name>
</gene>
<keyword evidence="2" id="KW-1133">Transmembrane helix</keyword>
<evidence type="ECO:0000313" key="4">
    <source>
        <dbReference type="Proteomes" id="UP001500665"/>
    </source>
</evidence>
<evidence type="ECO:0008006" key="5">
    <source>
        <dbReference type="Google" id="ProtNLM"/>
    </source>
</evidence>
<reference evidence="3 4" key="1">
    <citation type="journal article" date="2019" name="Int. J. Syst. Evol. Microbiol.">
        <title>The Global Catalogue of Microorganisms (GCM) 10K type strain sequencing project: providing services to taxonomists for standard genome sequencing and annotation.</title>
        <authorList>
            <consortium name="The Broad Institute Genomics Platform"/>
            <consortium name="The Broad Institute Genome Sequencing Center for Infectious Disease"/>
            <person name="Wu L."/>
            <person name="Ma J."/>
        </authorList>
    </citation>
    <scope>NUCLEOTIDE SEQUENCE [LARGE SCALE GENOMIC DNA]</scope>
    <source>
        <strain evidence="3 4">JCM 10696</strain>
    </source>
</reference>
<evidence type="ECO:0000313" key="3">
    <source>
        <dbReference type="EMBL" id="GAA0953998.1"/>
    </source>
</evidence>
<feature type="compositionally biased region" description="Basic residues" evidence="1">
    <location>
        <begin position="276"/>
        <end position="286"/>
    </location>
</feature>
<name>A0ABN1RAB9_9ACTN</name>
<organism evidence="3 4">
    <name type="scientific">Actinocorallia libanotica</name>
    <dbReference type="NCBI Taxonomy" id="46162"/>
    <lineage>
        <taxon>Bacteria</taxon>
        <taxon>Bacillati</taxon>
        <taxon>Actinomycetota</taxon>
        <taxon>Actinomycetes</taxon>
        <taxon>Streptosporangiales</taxon>
        <taxon>Thermomonosporaceae</taxon>
        <taxon>Actinocorallia</taxon>
    </lineage>
</organism>
<feature type="compositionally biased region" description="Gly residues" evidence="1">
    <location>
        <begin position="345"/>
        <end position="360"/>
    </location>
</feature>
<sequence>MDSPPTWGITGPVFLAGFALAALLSTGFAVAVRNRVAKRLPVLPELHSYALAPLSARAAWENGVVAASLVFLRSRGLVAVADGGALRSVGDGEDLTGPLDRAVLQALAGGRRLGGVGGDRLVRSELARLRKEYRAWKDGLWRDHLARMRWSRLAVLPLVLLLPLGVVRLWAGAANGKPILFLLLLLLGLAAGIPVLLRWWVPGTPRPSWEERLREEWHATVQERLRESRSRPSRDEDGRGTAELVLRMAYFGTADLAAADPDFDAVIKGESERIAGRRKKREKRRAAERSAALGEEAEKVTVQKKKDKKAAARRDSRGSSFSSGSSYGGVYEGSSSSSSSSSSSGSGGGCGGGGGGGCGG</sequence>
<proteinExistence type="predicted"/>
<feature type="transmembrane region" description="Helical" evidence="2">
    <location>
        <begin position="179"/>
        <end position="201"/>
    </location>
</feature>
<keyword evidence="2" id="KW-0472">Membrane</keyword>
<accession>A0ABN1RAB9</accession>
<feature type="region of interest" description="Disordered" evidence="1">
    <location>
        <begin position="274"/>
        <end position="360"/>
    </location>
</feature>
<protein>
    <recommendedName>
        <fullName evidence="5">TIGR04222 domain-containing membrane protein</fullName>
    </recommendedName>
</protein>
<dbReference type="EMBL" id="BAAAHH010000014">
    <property type="protein sequence ID" value="GAA0953998.1"/>
    <property type="molecule type" value="Genomic_DNA"/>
</dbReference>
<feature type="transmembrane region" description="Helical" evidence="2">
    <location>
        <begin position="12"/>
        <end position="32"/>
    </location>
</feature>
<dbReference type="NCBIfam" id="TIGR04222">
    <property type="entry name" value="near_uncomplex"/>
    <property type="match status" value="1"/>
</dbReference>
<feature type="transmembrane region" description="Helical" evidence="2">
    <location>
        <begin position="153"/>
        <end position="173"/>
    </location>
</feature>